<comment type="caution">
    <text evidence="9">The sequence shown here is derived from an EMBL/GenBank/DDBJ whole genome shotgun (WGS) entry which is preliminary data.</text>
</comment>
<sequence length="345" mass="36268">MSKKPSASLSNPSKRTLMNFTRRNLLAAGAILSLPGFASSAFAAETVTVPSQTGDVAVPVDPKRLAVLDISILENLAYFGLSDRVVGSVTPGTVTWAKAPAGAKPLGGMKTIDIPAVKSVNPDLVFISGRVARAIDEFRQAAPTVCLVPNYQTGAWQSFEGNLRSLGRIFRKEKKAEAAILAAKKRVDVIAKKAAGEKITILMMVGGRIGVLPDNGRCSLLTNALGFSNVKPPRTGEAPKKAAPKGNPPPKPTAAEIAAMNEKSFAELASLKPSRIFVLNKDLAVGAKEPKLFADAVRGSVVWQGLDAVKAGRVTELTGPAWYLGEGGVESMSRMLGDVEKALGI</sequence>
<evidence type="ECO:0000256" key="4">
    <source>
        <dbReference type="ARBA" id="ARBA00022496"/>
    </source>
</evidence>
<dbReference type="Pfam" id="PF01497">
    <property type="entry name" value="Peripla_BP_2"/>
    <property type="match status" value="1"/>
</dbReference>
<dbReference type="GO" id="GO:0030288">
    <property type="term" value="C:outer membrane-bounded periplasmic space"/>
    <property type="evidence" value="ECO:0007669"/>
    <property type="project" value="TreeGrafter"/>
</dbReference>
<evidence type="ECO:0000256" key="2">
    <source>
        <dbReference type="ARBA" id="ARBA00008814"/>
    </source>
</evidence>
<evidence type="ECO:0000256" key="5">
    <source>
        <dbReference type="ARBA" id="ARBA00022729"/>
    </source>
</evidence>
<dbReference type="PROSITE" id="PS51318">
    <property type="entry name" value="TAT"/>
    <property type="match status" value="1"/>
</dbReference>
<accession>A0A6I1ETP1</accession>
<dbReference type="AlphaFoldDB" id="A0A6I1ETP1"/>
<proteinExistence type="inferred from homology"/>
<feature type="chain" id="PRO_5026180350" evidence="7">
    <location>
        <begin position="44"/>
        <end position="345"/>
    </location>
</feature>
<evidence type="ECO:0000256" key="7">
    <source>
        <dbReference type="SAM" id="SignalP"/>
    </source>
</evidence>
<dbReference type="Gene3D" id="3.40.50.1980">
    <property type="entry name" value="Nitrogenase molybdenum iron protein domain"/>
    <property type="match status" value="2"/>
</dbReference>
<organism evidence="9 10">
    <name type="scientific">Sutterella seckii</name>
    <dbReference type="NCBI Taxonomy" id="1944635"/>
    <lineage>
        <taxon>Bacteria</taxon>
        <taxon>Pseudomonadati</taxon>
        <taxon>Pseudomonadota</taxon>
        <taxon>Betaproteobacteria</taxon>
        <taxon>Burkholderiales</taxon>
        <taxon>Sutterellaceae</taxon>
        <taxon>Sutterella</taxon>
    </lineage>
</organism>
<dbReference type="InterPro" id="IPR002491">
    <property type="entry name" value="ABC_transptr_periplasmic_BD"/>
</dbReference>
<feature type="signal peptide" evidence="7">
    <location>
        <begin position="1"/>
        <end position="43"/>
    </location>
</feature>
<evidence type="ECO:0000313" key="9">
    <source>
        <dbReference type="EMBL" id="KAB7662458.1"/>
    </source>
</evidence>
<dbReference type="PANTHER" id="PTHR30532:SF28">
    <property type="entry name" value="PETROBACTIN-BINDING PROTEIN YCLQ"/>
    <property type="match status" value="1"/>
</dbReference>
<gene>
    <name evidence="9" type="ORF">GBM95_02485</name>
</gene>
<name>A0A6I1ETP1_9BURK</name>
<keyword evidence="5 7" id="KW-0732">Signal</keyword>
<evidence type="ECO:0000313" key="10">
    <source>
        <dbReference type="Proteomes" id="UP000430564"/>
    </source>
</evidence>
<dbReference type="InterPro" id="IPR006311">
    <property type="entry name" value="TAT_signal"/>
</dbReference>
<protein>
    <submittedName>
        <fullName evidence="9">ABC transporter substrate-binding protein</fullName>
    </submittedName>
</protein>
<comment type="similarity">
    <text evidence="2">Belongs to the bacterial solute-binding protein 8 family.</text>
</comment>
<evidence type="ECO:0000259" key="8">
    <source>
        <dbReference type="PROSITE" id="PS50983"/>
    </source>
</evidence>
<dbReference type="EMBL" id="WEHX01000007">
    <property type="protein sequence ID" value="KAB7662458.1"/>
    <property type="molecule type" value="Genomic_DNA"/>
</dbReference>
<dbReference type="SUPFAM" id="SSF53807">
    <property type="entry name" value="Helical backbone' metal receptor"/>
    <property type="match status" value="1"/>
</dbReference>
<reference evidence="9 10" key="1">
    <citation type="submission" date="2019-10" db="EMBL/GenBank/DDBJ databases">
        <title>Genome diversity of Sutterella seckii.</title>
        <authorList>
            <person name="Chaplin A.V."/>
            <person name="Sokolova S.R."/>
            <person name="Mosin K.A."/>
            <person name="Ivanova E.L."/>
            <person name="Kochetkova T.O."/>
            <person name="Goltsov A.Y."/>
            <person name="Trofimov D.Y."/>
            <person name="Efimov B.A."/>
        </authorList>
    </citation>
    <scope>NUCLEOTIDE SEQUENCE [LARGE SCALE GENOMIC DNA]</scope>
    <source>
        <strain evidence="9 10">ASD393</strain>
    </source>
</reference>
<evidence type="ECO:0000256" key="1">
    <source>
        <dbReference type="ARBA" id="ARBA00004196"/>
    </source>
</evidence>
<keyword evidence="4" id="KW-0408">Iron</keyword>
<feature type="domain" description="Fe/B12 periplasmic-binding" evidence="8">
    <location>
        <begin position="64"/>
        <end position="345"/>
    </location>
</feature>
<evidence type="ECO:0000256" key="3">
    <source>
        <dbReference type="ARBA" id="ARBA00022448"/>
    </source>
</evidence>
<keyword evidence="4" id="KW-0406">Ion transport</keyword>
<dbReference type="InterPro" id="IPR051313">
    <property type="entry name" value="Bact_iron-sidero_bind"/>
</dbReference>
<dbReference type="PANTHER" id="PTHR30532">
    <property type="entry name" value="IRON III DICITRATE-BINDING PERIPLASMIC PROTEIN"/>
    <property type="match status" value="1"/>
</dbReference>
<dbReference type="GO" id="GO:1901678">
    <property type="term" value="P:iron coordination entity transport"/>
    <property type="evidence" value="ECO:0007669"/>
    <property type="project" value="UniProtKB-ARBA"/>
</dbReference>
<evidence type="ECO:0000256" key="6">
    <source>
        <dbReference type="SAM" id="MobiDB-lite"/>
    </source>
</evidence>
<keyword evidence="4" id="KW-0410">Iron transport</keyword>
<feature type="region of interest" description="Disordered" evidence="6">
    <location>
        <begin position="231"/>
        <end position="252"/>
    </location>
</feature>
<dbReference type="OrthoDB" id="63946at2"/>
<keyword evidence="3" id="KW-0813">Transport</keyword>
<comment type="subcellular location">
    <subcellularLocation>
        <location evidence="1">Cell envelope</location>
    </subcellularLocation>
</comment>
<dbReference type="PROSITE" id="PS50983">
    <property type="entry name" value="FE_B12_PBP"/>
    <property type="match status" value="1"/>
</dbReference>
<dbReference type="Proteomes" id="UP000430564">
    <property type="component" value="Unassembled WGS sequence"/>
</dbReference>